<protein>
    <submittedName>
        <fullName evidence="8">Uncharacterized protein</fullName>
    </submittedName>
</protein>
<sequence>MAEGSISEPESGITAKKTQECSICFTEYKDPRMLECSHTFCLQCLQELKQAQNKEDKNISCPLCRKETILTEGVEQLPSCQEGVTKEEDQDGGQVSKVICQACDEENEAICRCMDCEQYLCKECQRAHQRWVAFRKHKISELEPDGKLKDYVPRCKEHPEQELCFYCNTCDALICSECTISKHKKSSHFFDSIETAFSKCSQEINEAVSQTARCIQESDRVDIDHSRHRLATMLRRTKIRISLAAEEEIANIKQEEQGLRQQAQDIFAQRDKQFAFAATGNQTVNKVKSMLSDASCYEVLGSKTKLLQDLREHTEIRSGRGISHQQSFVCFEKGHSRYGKQIGSLKEREYWRTGGISCEYNDEMPKPHGWTCMTAYSTGKLVLSGDDEFISCNTDLHEKGTGYNPTALTVNSEDQLVLLDGLSVKVLNQEFQMLHQFVPSKMANIDGRPTCLAVDEHDVIAVGYNEREQISLHNPDGTLIKTLPAPKIENRLVVSNKRLIYTVENKSDNCKITAADFAGDSLFTIDTNLSHGVPCCDEAGDIYFATEGSLLHCSADGVIVQSWERSNIPRPKDIIYLPDEGKIHVLGEEDVRMCYVGY</sequence>
<evidence type="ECO:0000256" key="3">
    <source>
        <dbReference type="ARBA" id="ARBA00022771"/>
    </source>
</evidence>
<dbReference type="Gene3D" id="3.30.160.60">
    <property type="entry name" value="Classic Zinc Finger"/>
    <property type="match status" value="1"/>
</dbReference>
<organism evidence="8 9">
    <name type="scientific">Patiria miniata</name>
    <name type="common">Bat star</name>
    <name type="synonym">Asterina miniata</name>
    <dbReference type="NCBI Taxonomy" id="46514"/>
    <lineage>
        <taxon>Eukaryota</taxon>
        <taxon>Metazoa</taxon>
        <taxon>Echinodermata</taxon>
        <taxon>Eleutherozoa</taxon>
        <taxon>Asterozoa</taxon>
        <taxon>Asteroidea</taxon>
        <taxon>Valvatacea</taxon>
        <taxon>Valvatida</taxon>
        <taxon>Asterinidae</taxon>
        <taxon>Patiria</taxon>
    </lineage>
</organism>
<evidence type="ECO:0000256" key="4">
    <source>
        <dbReference type="ARBA" id="ARBA00022833"/>
    </source>
</evidence>
<dbReference type="InterPro" id="IPR000315">
    <property type="entry name" value="Znf_B-box"/>
</dbReference>
<dbReference type="Pfam" id="PF13445">
    <property type="entry name" value="zf-RING_UBOX"/>
    <property type="match status" value="1"/>
</dbReference>
<dbReference type="SUPFAM" id="SSF57845">
    <property type="entry name" value="B-box zinc-binding domain"/>
    <property type="match status" value="1"/>
</dbReference>
<proteinExistence type="predicted"/>
<dbReference type="Proteomes" id="UP000887568">
    <property type="component" value="Unplaced"/>
</dbReference>
<dbReference type="OrthoDB" id="252722at2759"/>
<dbReference type="AlphaFoldDB" id="A0A913Z1Q2"/>
<reference evidence="8" key="1">
    <citation type="submission" date="2022-11" db="UniProtKB">
        <authorList>
            <consortium name="EnsemblMetazoa"/>
        </authorList>
    </citation>
    <scope>IDENTIFICATION</scope>
</reference>
<dbReference type="RefSeq" id="XP_038044615.1">
    <property type="nucleotide sequence ID" value="XM_038188687.1"/>
</dbReference>
<dbReference type="SUPFAM" id="SSF101898">
    <property type="entry name" value="NHL repeat"/>
    <property type="match status" value="1"/>
</dbReference>
<dbReference type="Gene3D" id="3.30.40.10">
    <property type="entry name" value="Zinc/RING finger domain, C3HC4 (zinc finger)"/>
    <property type="match status" value="1"/>
</dbReference>
<dbReference type="InterPro" id="IPR001841">
    <property type="entry name" value="Znf_RING"/>
</dbReference>
<dbReference type="InterPro" id="IPR013087">
    <property type="entry name" value="Znf_C2H2_type"/>
</dbReference>
<evidence type="ECO:0000259" key="6">
    <source>
        <dbReference type="PROSITE" id="PS50089"/>
    </source>
</evidence>
<keyword evidence="4" id="KW-0862">Zinc</keyword>
<keyword evidence="9" id="KW-1185">Reference proteome</keyword>
<keyword evidence="1" id="KW-0597">Phosphoprotein</keyword>
<dbReference type="SMART" id="SM00336">
    <property type="entry name" value="BBOX"/>
    <property type="match status" value="2"/>
</dbReference>
<dbReference type="GeneID" id="119719288"/>
<dbReference type="InterPro" id="IPR027370">
    <property type="entry name" value="Znf-RING_euk"/>
</dbReference>
<feature type="domain" description="RING-type" evidence="6">
    <location>
        <begin position="21"/>
        <end position="65"/>
    </location>
</feature>
<dbReference type="SMART" id="SM00184">
    <property type="entry name" value="RING"/>
    <property type="match status" value="1"/>
</dbReference>
<dbReference type="PANTHER" id="PTHR25462:SF296">
    <property type="entry name" value="MEIOTIC P26, ISOFORM F"/>
    <property type="match status" value="1"/>
</dbReference>
<dbReference type="Gene3D" id="2.120.10.30">
    <property type="entry name" value="TolB, C-terminal domain"/>
    <property type="match status" value="1"/>
</dbReference>
<feature type="domain" description="B box-type" evidence="7">
    <location>
        <begin position="150"/>
        <end position="193"/>
    </location>
</feature>
<dbReference type="SUPFAM" id="SSF57850">
    <property type="entry name" value="RING/U-box"/>
    <property type="match status" value="1"/>
</dbReference>
<evidence type="ECO:0000313" key="9">
    <source>
        <dbReference type="Proteomes" id="UP000887568"/>
    </source>
</evidence>
<keyword evidence="2" id="KW-0479">Metal-binding</keyword>
<evidence type="ECO:0000259" key="7">
    <source>
        <dbReference type="PROSITE" id="PS50119"/>
    </source>
</evidence>
<dbReference type="PROSITE" id="PS50089">
    <property type="entry name" value="ZF_RING_2"/>
    <property type="match status" value="1"/>
</dbReference>
<dbReference type="InterPro" id="IPR017907">
    <property type="entry name" value="Znf_RING_CS"/>
</dbReference>
<dbReference type="OMA" id="SCEYNDE"/>
<dbReference type="PROSITE" id="PS50119">
    <property type="entry name" value="ZF_BBOX"/>
    <property type="match status" value="2"/>
</dbReference>
<dbReference type="EnsemblMetazoa" id="XM_038188687.1">
    <property type="protein sequence ID" value="XP_038044615.1"/>
    <property type="gene ID" value="LOC119719288"/>
</dbReference>
<dbReference type="Gene3D" id="4.10.830.40">
    <property type="match status" value="1"/>
</dbReference>
<dbReference type="Pfam" id="PF00643">
    <property type="entry name" value="zf-B_box"/>
    <property type="match status" value="1"/>
</dbReference>
<evidence type="ECO:0000256" key="1">
    <source>
        <dbReference type="ARBA" id="ARBA00022553"/>
    </source>
</evidence>
<evidence type="ECO:0000256" key="5">
    <source>
        <dbReference type="PROSITE-ProRule" id="PRU00024"/>
    </source>
</evidence>
<name>A0A913Z1Q2_PATMI</name>
<dbReference type="InterPro" id="IPR047153">
    <property type="entry name" value="TRIM45/56/19-like"/>
</dbReference>
<dbReference type="PROSITE" id="PS00028">
    <property type="entry name" value="ZINC_FINGER_C2H2_1"/>
    <property type="match status" value="1"/>
</dbReference>
<dbReference type="PROSITE" id="PS00518">
    <property type="entry name" value="ZF_RING_1"/>
    <property type="match status" value="1"/>
</dbReference>
<dbReference type="InterPro" id="IPR013083">
    <property type="entry name" value="Znf_RING/FYVE/PHD"/>
</dbReference>
<keyword evidence="3 5" id="KW-0863">Zinc-finger</keyword>
<dbReference type="GO" id="GO:0008270">
    <property type="term" value="F:zinc ion binding"/>
    <property type="evidence" value="ECO:0007669"/>
    <property type="project" value="UniProtKB-KW"/>
</dbReference>
<feature type="domain" description="B box-type" evidence="7">
    <location>
        <begin position="95"/>
        <end position="142"/>
    </location>
</feature>
<accession>A0A913Z1Q2</accession>
<dbReference type="PANTHER" id="PTHR25462">
    <property type="entry name" value="BONUS, ISOFORM C-RELATED"/>
    <property type="match status" value="1"/>
</dbReference>
<evidence type="ECO:0000313" key="8">
    <source>
        <dbReference type="EnsemblMetazoa" id="XP_038044615.1"/>
    </source>
</evidence>
<evidence type="ECO:0000256" key="2">
    <source>
        <dbReference type="ARBA" id="ARBA00022723"/>
    </source>
</evidence>
<dbReference type="InterPro" id="IPR011042">
    <property type="entry name" value="6-blade_b-propeller_TolB-like"/>
</dbReference>